<comment type="caution">
    <text evidence="1">The sequence shown here is derived from an EMBL/GenBank/DDBJ whole genome shotgun (WGS) entry which is preliminary data.</text>
</comment>
<dbReference type="Proteomes" id="UP000324222">
    <property type="component" value="Unassembled WGS sequence"/>
</dbReference>
<name>A0A5B7F1B4_PORTR</name>
<proteinExistence type="predicted"/>
<accession>A0A5B7F1B4</accession>
<keyword evidence="2" id="KW-1185">Reference proteome</keyword>
<dbReference type="EMBL" id="VSRR010004943">
    <property type="protein sequence ID" value="MPC41140.1"/>
    <property type="molecule type" value="Genomic_DNA"/>
</dbReference>
<protein>
    <submittedName>
        <fullName evidence="1">Uncharacterized protein</fullName>
    </submittedName>
</protein>
<evidence type="ECO:0000313" key="1">
    <source>
        <dbReference type="EMBL" id="MPC41140.1"/>
    </source>
</evidence>
<evidence type="ECO:0000313" key="2">
    <source>
        <dbReference type="Proteomes" id="UP000324222"/>
    </source>
</evidence>
<sequence>MNSQLSEIEKDMTTSCQVLVESQAGSPHNTKSFRNVFQSARVPAACTADLAGLWSNRFRLSPPHVCMGEGMPSHHLRNVTLCRTLSHTLVDPTPLGHLGGLGARCGGAHRDAREVGVGVGSGFACV</sequence>
<gene>
    <name evidence="1" type="ORF">E2C01_034725</name>
</gene>
<dbReference type="AlphaFoldDB" id="A0A5B7F1B4"/>
<organism evidence="1 2">
    <name type="scientific">Portunus trituberculatus</name>
    <name type="common">Swimming crab</name>
    <name type="synonym">Neptunus trituberculatus</name>
    <dbReference type="NCBI Taxonomy" id="210409"/>
    <lineage>
        <taxon>Eukaryota</taxon>
        <taxon>Metazoa</taxon>
        <taxon>Ecdysozoa</taxon>
        <taxon>Arthropoda</taxon>
        <taxon>Crustacea</taxon>
        <taxon>Multicrustacea</taxon>
        <taxon>Malacostraca</taxon>
        <taxon>Eumalacostraca</taxon>
        <taxon>Eucarida</taxon>
        <taxon>Decapoda</taxon>
        <taxon>Pleocyemata</taxon>
        <taxon>Brachyura</taxon>
        <taxon>Eubrachyura</taxon>
        <taxon>Portunoidea</taxon>
        <taxon>Portunidae</taxon>
        <taxon>Portuninae</taxon>
        <taxon>Portunus</taxon>
    </lineage>
</organism>
<reference evidence="1 2" key="1">
    <citation type="submission" date="2019-05" db="EMBL/GenBank/DDBJ databases">
        <title>Another draft genome of Portunus trituberculatus and its Hox gene families provides insights of decapod evolution.</title>
        <authorList>
            <person name="Jeong J.-H."/>
            <person name="Song I."/>
            <person name="Kim S."/>
            <person name="Choi T."/>
            <person name="Kim D."/>
            <person name="Ryu S."/>
            <person name="Kim W."/>
        </authorList>
    </citation>
    <scope>NUCLEOTIDE SEQUENCE [LARGE SCALE GENOMIC DNA]</scope>
    <source>
        <tissue evidence="1">Muscle</tissue>
    </source>
</reference>